<feature type="compositionally biased region" description="Acidic residues" evidence="1">
    <location>
        <begin position="431"/>
        <end position="444"/>
    </location>
</feature>
<dbReference type="EMBL" id="CATQJL010000326">
    <property type="protein sequence ID" value="CAJ0609733.1"/>
    <property type="molecule type" value="Genomic_DNA"/>
</dbReference>
<reference evidence="2" key="1">
    <citation type="submission" date="2023-07" db="EMBL/GenBank/DDBJ databases">
        <authorList>
            <consortium name="CYATHOMIX"/>
        </authorList>
    </citation>
    <scope>NUCLEOTIDE SEQUENCE</scope>
    <source>
        <strain evidence="2">N/A</strain>
    </source>
</reference>
<feature type="region of interest" description="Disordered" evidence="1">
    <location>
        <begin position="83"/>
        <end position="111"/>
    </location>
</feature>
<sequence>MSEQLRKNVIDELRKAEGEPLPLQELFERSGGVKATNLNFEKERIPSWIYVELCSRAVKPVHGGDENSLPKYALHVDHARKTGTLKKRTARSKSESSSRGGTPDGGTPRFNPRTESFIIFCHIVRRLSAISQDGSVSWNAIRDQYRKETGRQLVADELNNMCGTINMTINELLTTYLSTLQPLPKDCELSAMVSIVSEEVQSDLIGDGDQNIVEQLRKDEVDNDDSKASSGERTPPTSRSSASAVDEASKPSSREMFRTPDSGHTSFVSVNQTFETSGKFDYVIGDDRSPESDISLDVTCERSALNSTPCRTHEITLCDDNDPMVQSETEYTEHKDPTDKDVLAQSEQAEHEDKPSPVDSFEEAEDKEQVADKPLEQVPHEDERRYEVPSESGSDHVEDSGELSSEEPAEVEPQEEVQGDERRYEALSESGSDDIEDSADLLSEETAEVIIQKLAQDMPTEEGLPTEGNPVPEIVITEPEEESVKKGVGVEEKLDVDETNGEINEDAEVLPDVESTTELEDVPSDVSEDADAQTIVNVVVEEPRSEELYSMADIISNVFGEEYIVDDQRVLKSAMSDSNIEESAEESDTYIPQGTPVKERRLVFETSEEKEEPELLSVEIEMDGDVDVKEKVEMFEHLQKSTKMKLTEKVTSWVEINQEAPALNEMVTVTIEPSPVAQASDSWEKAFVVASGSVLPETTSSQETSVDLDVSEAHSVLHEMEKLAEKARLTKKRGQALAERRFMAQLRRLMDCCDCCTVL</sequence>
<feature type="compositionally biased region" description="Acidic residues" evidence="1">
    <location>
        <begin position="400"/>
        <end position="418"/>
    </location>
</feature>
<dbReference type="Proteomes" id="UP001176961">
    <property type="component" value="Unassembled WGS sequence"/>
</dbReference>
<feature type="region of interest" description="Disordered" evidence="1">
    <location>
        <begin position="217"/>
        <end position="269"/>
    </location>
</feature>
<organism evidence="2 3">
    <name type="scientific">Cylicocyclus nassatus</name>
    <name type="common">Nematode worm</name>
    <dbReference type="NCBI Taxonomy" id="53992"/>
    <lineage>
        <taxon>Eukaryota</taxon>
        <taxon>Metazoa</taxon>
        <taxon>Ecdysozoa</taxon>
        <taxon>Nematoda</taxon>
        <taxon>Chromadorea</taxon>
        <taxon>Rhabditida</taxon>
        <taxon>Rhabditina</taxon>
        <taxon>Rhabditomorpha</taxon>
        <taxon>Strongyloidea</taxon>
        <taxon>Strongylidae</taxon>
        <taxon>Cylicocyclus</taxon>
    </lineage>
</organism>
<feature type="compositionally biased region" description="Basic and acidic residues" evidence="1">
    <location>
        <begin position="331"/>
        <end position="356"/>
    </location>
</feature>
<name>A0AA36HFN5_CYLNA</name>
<feature type="compositionally biased region" description="Basic and acidic residues" evidence="1">
    <location>
        <begin position="482"/>
        <end position="491"/>
    </location>
</feature>
<feature type="region of interest" description="Disordered" evidence="1">
    <location>
        <begin position="458"/>
        <end position="491"/>
    </location>
</feature>
<feature type="compositionally biased region" description="Polar residues" evidence="1">
    <location>
        <begin position="228"/>
        <end position="243"/>
    </location>
</feature>
<feature type="compositionally biased region" description="Basic and acidic residues" evidence="1">
    <location>
        <begin position="217"/>
        <end position="227"/>
    </location>
</feature>
<evidence type="ECO:0000313" key="2">
    <source>
        <dbReference type="EMBL" id="CAJ0609733.1"/>
    </source>
</evidence>
<gene>
    <name evidence="2" type="ORF">CYNAS_LOCUS21716</name>
</gene>
<proteinExistence type="predicted"/>
<comment type="caution">
    <text evidence="2">The sequence shown here is derived from an EMBL/GenBank/DDBJ whole genome shotgun (WGS) entry which is preliminary data.</text>
</comment>
<accession>A0AA36HFN5</accession>
<evidence type="ECO:0000256" key="1">
    <source>
        <dbReference type="SAM" id="MobiDB-lite"/>
    </source>
</evidence>
<feature type="region of interest" description="Disordered" evidence="1">
    <location>
        <begin position="321"/>
        <end position="444"/>
    </location>
</feature>
<keyword evidence="3" id="KW-1185">Reference proteome</keyword>
<evidence type="ECO:0000313" key="3">
    <source>
        <dbReference type="Proteomes" id="UP001176961"/>
    </source>
</evidence>
<dbReference type="AlphaFoldDB" id="A0AA36HFN5"/>
<protein>
    <submittedName>
        <fullName evidence="2">Uncharacterized protein</fullName>
    </submittedName>
</protein>
<feature type="compositionally biased region" description="Basic and acidic residues" evidence="1">
    <location>
        <begin position="367"/>
        <end position="399"/>
    </location>
</feature>
<feature type="compositionally biased region" description="Basic and acidic residues" evidence="1">
    <location>
        <begin position="247"/>
        <end position="258"/>
    </location>
</feature>